<organism evidence="1 2">
    <name type="scientific">Parascaris univalens</name>
    <name type="common">Nematode worm</name>
    <dbReference type="NCBI Taxonomy" id="6257"/>
    <lineage>
        <taxon>Eukaryota</taxon>
        <taxon>Metazoa</taxon>
        <taxon>Ecdysozoa</taxon>
        <taxon>Nematoda</taxon>
        <taxon>Chromadorea</taxon>
        <taxon>Rhabditida</taxon>
        <taxon>Spirurina</taxon>
        <taxon>Ascaridomorpha</taxon>
        <taxon>Ascaridoidea</taxon>
        <taxon>Ascarididae</taxon>
        <taxon>Parascaris</taxon>
    </lineage>
</organism>
<evidence type="ECO:0000313" key="1">
    <source>
        <dbReference type="Proteomes" id="UP000887569"/>
    </source>
</evidence>
<dbReference type="AlphaFoldDB" id="A0A915APN3"/>
<keyword evidence="1" id="KW-1185">Reference proteome</keyword>
<dbReference type="WBParaSite" id="PgR011_g069_t04">
    <property type="protein sequence ID" value="PgR011_g069_t04"/>
    <property type="gene ID" value="PgR011_g069"/>
</dbReference>
<accession>A0A915APN3</accession>
<proteinExistence type="predicted"/>
<sequence length="38" mass="4420">MLHYALSISFVCGQPYVREKLSAFYPFTSILTMSFHSF</sequence>
<protein>
    <submittedName>
        <fullName evidence="2">NADH dehydrogenase subunit 4</fullName>
    </submittedName>
</protein>
<evidence type="ECO:0000313" key="2">
    <source>
        <dbReference type="WBParaSite" id="PgR011_g069_t04"/>
    </source>
</evidence>
<name>A0A915APN3_PARUN</name>
<reference evidence="2" key="1">
    <citation type="submission" date="2022-11" db="UniProtKB">
        <authorList>
            <consortium name="WormBaseParasite"/>
        </authorList>
    </citation>
    <scope>IDENTIFICATION</scope>
</reference>
<dbReference type="Proteomes" id="UP000887569">
    <property type="component" value="Unplaced"/>
</dbReference>